<dbReference type="RefSeq" id="WP_203994689.1">
    <property type="nucleotide sequence ID" value="NZ_BOOU01000113.1"/>
</dbReference>
<organism evidence="1 2">
    <name type="scientific">Sphaerisporangium rufum</name>
    <dbReference type="NCBI Taxonomy" id="1381558"/>
    <lineage>
        <taxon>Bacteria</taxon>
        <taxon>Bacillati</taxon>
        <taxon>Actinomycetota</taxon>
        <taxon>Actinomycetes</taxon>
        <taxon>Streptosporangiales</taxon>
        <taxon>Streptosporangiaceae</taxon>
        <taxon>Sphaerisporangium</taxon>
    </lineage>
</organism>
<proteinExistence type="predicted"/>
<comment type="caution">
    <text evidence="1">The sequence shown here is derived from an EMBL/GenBank/DDBJ whole genome shotgun (WGS) entry which is preliminary data.</text>
</comment>
<protein>
    <recommendedName>
        <fullName evidence="3">Shikimate dehydrogenase</fullName>
    </recommendedName>
</protein>
<dbReference type="EMBL" id="BOOU01000113">
    <property type="protein sequence ID" value="GII81832.1"/>
    <property type="molecule type" value="Genomic_DNA"/>
</dbReference>
<dbReference type="Gene3D" id="3.40.50.720">
    <property type="entry name" value="NAD(P)-binding Rossmann-like Domain"/>
    <property type="match status" value="1"/>
</dbReference>
<dbReference type="SUPFAM" id="SSF51735">
    <property type="entry name" value="NAD(P)-binding Rossmann-fold domains"/>
    <property type="match status" value="1"/>
</dbReference>
<name>A0A919RD33_9ACTN</name>
<sequence length="336" mass="34956">MPSWQAISTTSQQHAGTVAREALYFVGVTTSGSSIMTLFPAWARHLGLDARITGIDVPLGAEPAAYRACVKAIADDPAARGALVTTHKSAVFEAAGDLFSELDPYAGLCREVSCIVSADGQVRGSAKDPLTAGLTLDHMLGSDHWASSGGHVVCFGAGGAGLAIMVRLLSEAHRPERVVLVDRDPRRTDVAREVAAEMGVDAGVEFATHGDPVLNDALVAAAPPGSLVINATGMGKDLPGSPVSAEVRFPAEAVVWDLNYRGDLVFVDHARAQTAASGLTVHDGWRYFLHGWTEVIAEVFGLPMTPELFGRLARVAEPLSGRAGAGGNVAGALSDA</sequence>
<keyword evidence="2" id="KW-1185">Reference proteome</keyword>
<evidence type="ECO:0000313" key="1">
    <source>
        <dbReference type="EMBL" id="GII81832.1"/>
    </source>
</evidence>
<accession>A0A919RD33</accession>
<evidence type="ECO:0008006" key="3">
    <source>
        <dbReference type="Google" id="ProtNLM"/>
    </source>
</evidence>
<dbReference type="AlphaFoldDB" id="A0A919RD33"/>
<evidence type="ECO:0000313" key="2">
    <source>
        <dbReference type="Proteomes" id="UP000655287"/>
    </source>
</evidence>
<dbReference type="InterPro" id="IPR036291">
    <property type="entry name" value="NAD(P)-bd_dom_sf"/>
</dbReference>
<dbReference type="Gene3D" id="3.40.50.10860">
    <property type="entry name" value="Leucine Dehydrogenase, chain A, domain 1"/>
    <property type="match status" value="1"/>
</dbReference>
<gene>
    <name evidence="1" type="ORF">Sru01_68140</name>
</gene>
<dbReference type="Proteomes" id="UP000655287">
    <property type="component" value="Unassembled WGS sequence"/>
</dbReference>
<reference evidence="1" key="1">
    <citation type="submission" date="2021-01" db="EMBL/GenBank/DDBJ databases">
        <title>Whole genome shotgun sequence of Sphaerisporangium rufum NBRC 109079.</title>
        <authorList>
            <person name="Komaki H."/>
            <person name="Tamura T."/>
        </authorList>
    </citation>
    <scope>NUCLEOTIDE SEQUENCE</scope>
    <source>
        <strain evidence="1">NBRC 109079</strain>
    </source>
</reference>